<dbReference type="EMBL" id="CAMAPD010000004">
    <property type="protein sequence ID" value="CAH9055163.1"/>
    <property type="molecule type" value="Genomic_DNA"/>
</dbReference>
<evidence type="ECO:0000313" key="6">
    <source>
        <dbReference type="Proteomes" id="UP001152485"/>
    </source>
</evidence>
<dbReference type="Proteomes" id="UP001152467">
    <property type="component" value="Unassembled WGS sequence"/>
</dbReference>
<evidence type="ECO:0000256" key="2">
    <source>
        <dbReference type="SAM" id="SignalP"/>
    </source>
</evidence>
<evidence type="ECO:0000256" key="1">
    <source>
        <dbReference type="SAM" id="Coils"/>
    </source>
</evidence>
<dbReference type="AlphaFoldDB" id="A0A9W4QXT5"/>
<accession>A0A9W4QXT5</accession>
<keyword evidence="1" id="KW-0175">Coiled coil</keyword>
<proteinExistence type="predicted"/>
<evidence type="ECO:0000313" key="3">
    <source>
        <dbReference type="EMBL" id="CAH9055163.1"/>
    </source>
</evidence>
<protein>
    <recommendedName>
        <fullName evidence="7">DUF4124 domain-containing protein</fullName>
    </recommendedName>
</protein>
<evidence type="ECO:0000313" key="4">
    <source>
        <dbReference type="EMBL" id="CAH9057864.1"/>
    </source>
</evidence>
<reference evidence="4 6" key="1">
    <citation type="submission" date="2022-07" db="EMBL/GenBank/DDBJ databases">
        <authorList>
            <person name="Criscuolo A."/>
        </authorList>
    </citation>
    <scope>NUCLEOTIDE SEQUENCE</scope>
    <source>
        <strain evidence="6">CIP 111951</strain>
        <strain evidence="4">CIP111854</strain>
        <strain evidence="3">CIP111951</strain>
    </source>
</reference>
<sequence length="157" mass="18515">MIRSVIFLLFLFSLSSHAKTIVNYYKCVTERGTVYSQFPCGSNGTQHILTNTDPSAGVPSEQHYKTLNRLEKKQLVRNLKNKIRAKKHEAAILTRERDRATRDQQQRVNRIMDDKERNNTLKDIKQQLKDINKTYHQQARTLSKKIAQLEKRLKRYE</sequence>
<keyword evidence="2" id="KW-0732">Signal</keyword>
<gene>
    <name evidence="4" type="ORF">PSECIP111854_02083</name>
    <name evidence="3" type="ORF">PSECIP111951_01185</name>
</gene>
<evidence type="ECO:0000313" key="5">
    <source>
        <dbReference type="Proteomes" id="UP001152467"/>
    </source>
</evidence>
<comment type="caution">
    <text evidence="4">The sequence shown here is derived from an EMBL/GenBank/DDBJ whole genome shotgun (WGS) entry which is preliminary data.</text>
</comment>
<feature type="signal peptide" evidence="2">
    <location>
        <begin position="1"/>
        <end position="18"/>
    </location>
</feature>
<dbReference type="EMBL" id="CAMAPC010000006">
    <property type="protein sequence ID" value="CAH9057864.1"/>
    <property type="molecule type" value="Genomic_DNA"/>
</dbReference>
<feature type="chain" id="PRO_5040998747" description="DUF4124 domain-containing protein" evidence="2">
    <location>
        <begin position="19"/>
        <end position="157"/>
    </location>
</feature>
<dbReference type="Proteomes" id="UP001152485">
    <property type="component" value="Unassembled WGS sequence"/>
</dbReference>
<feature type="coiled-coil region" evidence="1">
    <location>
        <begin position="69"/>
        <end position="152"/>
    </location>
</feature>
<name>A0A9W4QXT5_9GAMM</name>
<dbReference type="RefSeq" id="WP_261592361.1">
    <property type="nucleotide sequence ID" value="NZ_CAMAPC010000006.1"/>
</dbReference>
<evidence type="ECO:0008006" key="7">
    <source>
        <dbReference type="Google" id="ProtNLM"/>
    </source>
</evidence>
<keyword evidence="5" id="KW-1185">Reference proteome</keyword>
<organism evidence="4 5">
    <name type="scientific">Pseudoalteromonas holothuriae</name>
    <dbReference type="NCBI Taxonomy" id="2963714"/>
    <lineage>
        <taxon>Bacteria</taxon>
        <taxon>Pseudomonadati</taxon>
        <taxon>Pseudomonadota</taxon>
        <taxon>Gammaproteobacteria</taxon>
        <taxon>Alteromonadales</taxon>
        <taxon>Pseudoalteromonadaceae</taxon>
        <taxon>Pseudoalteromonas</taxon>
    </lineage>
</organism>